<evidence type="ECO:0000256" key="3">
    <source>
        <dbReference type="PROSITE-ProRule" id="PRU00023"/>
    </source>
</evidence>
<accession>A0A7S1AZX1</accession>
<dbReference type="Pfam" id="PF12796">
    <property type="entry name" value="Ank_2"/>
    <property type="match status" value="1"/>
</dbReference>
<dbReference type="AlphaFoldDB" id="A0A7S1AZX1"/>
<name>A0A7S1AZX1_NOCSC</name>
<dbReference type="Gene3D" id="1.25.40.20">
    <property type="entry name" value="Ankyrin repeat-containing domain"/>
    <property type="match status" value="2"/>
</dbReference>
<evidence type="ECO:0000256" key="1">
    <source>
        <dbReference type="ARBA" id="ARBA00022737"/>
    </source>
</evidence>
<feature type="region of interest" description="Disordered" evidence="4">
    <location>
        <begin position="174"/>
        <end position="210"/>
    </location>
</feature>
<proteinExistence type="predicted"/>
<gene>
    <name evidence="5" type="ORF">NSCI0253_LOCUS44953</name>
</gene>
<dbReference type="PANTHER" id="PTHR24173:SF74">
    <property type="entry name" value="ANKYRIN REPEAT DOMAIN-CONTAINING PROTEIN 16"/>
    <property type="match status" value="1"/>
</dbReference>
<dbReference type="SUPFAM" id="SSF48403">
    <property type="entry name" value="Ankyrin repeat"/>
    <property type="match status" value="1"/>
</dbReference>
<keyword evidence="1" id="KW-0677">Repeat</keyword>
<evidence type="ECO:0000256" key="2">
    <source>
        <dbReference type="ARBA" id="ARBA00023043"/>
    </source>
</evidence>
<sequence length="210" mass="22490">MPDHFAGLKRPGLHEEQCSPPAPTFPVIRCAYYGDVDGILDELRQGGDLEETEPDGSQPLHAAVLSDSLAAVQMLLKHRVSLNSQGQGGKTPLHIACRDNSFTIVRELVAAGADINVLDIEGCTPPVVAEANKSNRALRALRGLHEEEEDVSEAPVGSPLLPLSTSNGRLLVEEGRSPQITHHLDRTPDAPPSDRGAWFGSSVDPDVDDT</sequence>
<dbReference type="PANTHER" id="PTHR24173">
    <property type="entry name" value="ANKYRIN REPEAT CONTAINING"/>
    <property type="match status" value="1"/>
</dbReference>
<evidence type="ECO:0000256" key="4">
    <source>
        <dbReference type="SAM" id="MobiDB-lite"/>
    </source>
</evidence>
<keyword evidence="2 3" id="KW-0040">ANK repeat</keyword>
<feature type="region of interest" description="Disordered" evidence="4">
    <location>
        <begin position="146"/>
        <end position="165"/>
    </location>
</feature>
<evidence type="ECO:0000313" key="5">
    <source>
        <dbReference type="EMBL" id="CAD8870596.1"/>
    </source>
</evidence>
<protein>
    <submittedName>
        <fullName evidence="5">Uncharacterized protein</fullName>
    </submittedName>
</protein>
<dbReference type="PROSITE" id="PS50088">
    <property type="entry name" value="ANK_REPEAT"/>
    <property type="match status" value="2"/>
</dbReference>
<reference evidence="5" key="1">
    <citation type="submission" date="2021-01" db="EMBL/GenBank/DDBJ databases">
        <authorList>
            <person name="Corre E."/>
            <person name="Pelletier E."/>
            <person name="Niang G."/>
            <person name="Scheremetjew M."/>
            <person name="Finn R."/>
            <person name="Kale V."/>
            <person name="Holt S."/>
            <person name="Cochrane G."/>
            <person name="Meng A."/>
            <person name="Brown T."/>
            <person name="Cohen L."/>
        </authorList>
    </citation>
    <scope>NUCLEOTIDE SEQUENCE</scope>
</reference>
<dbReference type="PROSITE" id="PS50297">
    <property type="entry name" value="ANK_REP_REGION"/>
    <property type="match status" value="2"/>
</dbReference>
<feature type="repeat" description="ANK" evidence="3">
    <location>
        <begin position="55"/>
        <end position="87"/>
    </location>
</feature>
<dbReference type="InterPro" id="IPR036770">
    <property type="entry name" value="Ankyrin_rpt-contain_sf"/>
</dbReference>
<dbReference type="EMBL" id="HBFQ01063507">
    <property type="protein sequence ID" value="CAD8870596.1"/>
    <property type="molecule type" value="Transcribed_RNA"/>
</dbReference>
<dbReference type="InterPro" id="IPR002110">
    <property type="entry name" value="Ankyrin_rpt"/>
</dbReference>
<organism evidence="5">
    <name type="scientific">Noctiluca scintillans</name>
    <name type="common">Sea sparkle</name>
    <name type="synonym">Red tide dinoflagellate</name>
    <dbReference type="NCBI Taxonomy" id="2966"/>
    <lineage>
        <taxon>Eukaryota</taxon>
        <taxon>Sar</taxon>
        <taxon>Alveolata</taxon>
        <taxon>Dinophyceae</taxon>
        <taxon>Noctilucales</taxon>
        <taxon>Noctilucaceae</taxon>
        <taxon>Noctiluca</taxon>
    </lineage>
</organism>
<feature type="compositionally biased region" description="Basic and acidic residues" evidence="4">
    <location>
        <begin position="174"/>
        <end position="188"/>
    </location>
</feature>
<feature type="repeat" description="ANK" evidence="3">
    <location>
        <begin position="88"/>
        <end position="120"/>
    </location>
</feature>
<dbReference type="SMART" id="SM00248">
    <property type="entry name" value="ANK"/>
    <property type="match status" value="2"/>
</dbReference>